<dbReference type="VEuPathDB" id="FungiDB:CJI97_005305"/>
<dbReference type="GO" id="GO:0045842">
    <property type="term" value="P:positive regulation of mitotic metaphase/anaphase transition"/>
    <property type="evidence" value="ECO:0007669"/>
    <property type="project" value="TreeGrafter"/>
</dbReference>
<gene>
    <name evidence="8" type="ORF">B9J08_005223</name>
    <name evidence="9" type="ORF">CA7LBN_003566</name>
</gene>
<sequence length="516" mass="58339">MNVPISDDVNNCCPVFASNSNFILSKQSDSDDASCLASYHYWRYMKSMKEGDYHASYDALHQLFDYLVSKGSKRFYHLALITKAALHVSFGEESNALNAIEEAGNVAREHKDEVALKLVLIWLFKLLNESSCSGDLKGIGSTVKSSKLLEFLINRNCPMQNTFTSTILILECEYLIQSGAAPFRAFQSINKSLFSTLCGTFFTFKTAARNASSYWLQMGYPYLAEVYIDIVAGHVDSENVDGYSTELESTLCEIFYWRGDEESLLQKIEELSGESSINREKVRLAQTWQTVLLIKWALNRGDTWRAKELLSLIDNNSQKKTSVHSTIMFLRDQIFAKTTNNRTSLRPVEWRKHFRFKHLHEDLLVDQITGSNFKSGILKKNRIGSGFVNALQRFQLASKSGSFPCVVKATIRLVTIFLECSEPDIASELSMSLLPVLHRSDNVEYSSDVYLQLAKCHLVTIHTLSNGQIKRIHEIKMLKSCLELSISGCKSSGNLMKLSECSAVEKRAQDLFSKQN</sequence>
<evidence type="ECO:0000313" key="8">
    <source>
        <dbReference type="EMBL" id="PIS48529.1"/>
    </source>
</evidence>
<keyword evidence="6" id="KW-0131">Cell cycle</keyword>
<evidence type="ECO:0000256" key="3">
    <source>
        <dbReference type="ARBA" id="ARBA00022618"/>
    </source>
</evidence>
<evidence type="ECO:0000259" key="7">
    <source>
        <dbReference type="Pfam" id="PF12862"/>
    </source>
</evidence>
<keyword evidence="5" id="KW-0833">Ubl conjugation pathway</keyword>
<comment type="similarity">
    <text evidence="1">Belongs to the APC5 family.</text>
</comment>
<dbReference type="AlphaFoldDB" id="A0A2H0ZD25"/>
<dbReference type="Proteomes" id="UP000825438">
    <property type="component" value="Chromosome IV"/>
</dbReference>
<dbReference type="STRING" id="498019.A0A2H0ZD25"/>
<dbReference type="Pfam" id="PF12862">
    <property type="entry name" value="ANAPC5"/>
    <property type="match status" value="1"/>
</dbReference>
<evidence type="ECO:0000256" key="2">
    <source>
        <dbReference type="ARBA" id="ARBA00016066"/>
    </source>
</evidence>
<dbReference type="GO" id="GO:0005680">
    <property type="term" value="C:anaphase-promoting complex"/>
    <property type="evidence" value="ECO:0007669"/>
    <property type="project" value="InterPro"/>
</dbReference>
<keyword evidence="3" id="KW-0132">Cell division</keyword>
<dbReference type="PANTHER" id="PTHR12830">
    <property type="entry name" value="ANAPHASE-PROMOTING COMPLEX SUBUNIT 5"/>
    <property type="match status" value="1"/>
</dbReference>
<dbReference type="GO" id="GO:0051301">
    <property type="term" value="P:cell division"/>
    <property type="evidence" value="ECO:0007669"/>
    <property type="project" value="UniProtKB-KW"/>
</dbReference>
<reference evidence="8" key="1">
    <citation type="journal article" date="2017" name="Clin. Infect. Dis.">
        <title>Simultaneous emergence of multidrug-resistant Candida auris on 3 continents confirmed by whole-genome sequencing and epidemiological analyses.</title>
        <authorList>
            <person name="Lockhart S.R."/>
            <person name="Etienne K.A."/>
            <person name="Vallabhaneni S."/>
            <person name="Farooqi J."/>
            <person name="Chowdhary A."/>
            <person name="Govender N.P."/>
            <person name="Colombo A.L."/>
            <person name="Calvo B."/>
            <person name="Cuomo C.A."/>
            <person name="Desjardins C.A."/>
            <person name="Berkow E.L."/>
            <person name="Castanheira M."/>
            <person name="Magobo R.E."/>
            <person name="Jabeen K."/>
            <person name="Asghar R.J."/>
            <person name="Meis J.F."/>
            <person name="Jackson B."/>
            <person name="Chiller T."/>
            <person name="Litvintseva A.P."/>
        </authorList>
    </citation>
    <scope>NUCLEOTIDE SEQUENCE [LARGE SCALE GENOMIC DNA]</scope>
    <source>
        <strain evidence="8">B8441</strain>
    </source>
</reference>
<evidence type="ECO:0000256" key="6">
    <source>
        <dbReference type="ARBA" id="ARBA00023306"/>
    </source>
</evidence>
<reference evidence="8" key="2">
    <citation type="submission" date="2017-11" db="EMBL/GenBank/DDBJ databases">
        <title>Candida auris genome assembly and annotation.</title>
        <authorList>
            <person name="Munoz J.F."/>
            <person name="Gade L.G."/>
            <person name="Chow N.A."/>
            <person name="Litvintseva A.P."/>
            <person name="Loparev V.N."/>
            <person name="Cuomo C.A."/>
        </authorList>
    </citation>
    <scope>NUCLEOTIDE SEQUENCE</scope>
    <source>
        <strain evidence="8">B8441</strain>
    </source>
</reference>
<proteinExistence type="inferred from homology"/>
<protein>
    <recommendedName>
        <fullName evidence="2">Anaphase-promoting complex subunit 5</fullName>
    </recommendedName>
</protein>
<evidence type="ECO:0000256" key="4">
    <source>
        <dbReference type="ARBA" id="ARBA00022776"/>
    </source>
</evidence>
<dbReference type="VEuPathDB" id="FungiDB:QG37_01447"/>
<dbReference type="GO" id="GO:0031145">
    <property type="term" value="P:anaphase-promoting complex-dependent catabolic process"/>
    <property type="evidence" value="ECO:0007669"/>
    <property type="project" value="TreeGrafter"/>
</dbReference>
<reference evidence="9" key="3">
    <citation type="submission" date="2021-06" db="EMBL/GenBank/DDBJ databases">
        <title>Candida auris outbreak in lebanese hospital.</title>
        <authorList>
            <person name="Finianos M."/>
        </authorList>
    </citation>
    <scope>NUCLEOTIDE SEQUENCE</scope>
    <source>
        <strain evidence="9">CA7LBN</strain>
    </source>
</reference>
<dbReference type="GO" id="GO:0070979">
    <property type="term" value="P:protein K11-linked ubiquitination"/>
    <property type="evidence" value="ECO:0007669"/>
    <property type="project" value="TreeGrafter"/>
</dbReference>
<dbReference type="InterPro" id="IPR026000">
    <property type="entry name" value="Apc5_dom"/>
</dbReference>
<accession>A0A2H0ZD25</accession>
<name>A0A2H0ZD25_CANAR</name>
<evidence type="ECO:0000313" key="9">
    <source>
        <dbReference type="EMBL" id="QWW24709.1"/>
    </source>
</evidence>
<dbReference type="VEuPathDB" id="FungiDB:CJJ07_000301"/>
<dbReference type="VEuPathDB" id="FungiDB:B9J08_005223"/>
<evidence type="ECO:0000256" key="1">
    <source>
        <dbReference type="ARBA" id="ARBA00007450"/>
    </source>
</evidence>
<dbReference type="InterPro" id="IPR037679">
    <property type="entry name" value="Apc5"/>
</dbReference>
<dbReference type="EMBL" id="PEKT02000010">
    <property type="protein sequence ID" value="PIS48529.1"/>
    <property type="molecule type" value="Genomic_DNA"/>
</dbReference>
<keyword evidence="4" id="KW-0498">Mitosis</keyword>
<dbReference type="PANTHER" id="PTHR12830:SF9">
    <property type="entry name" value="ANAPHASE-PROMOTING COMPLEX SUBUNIT 5"/>
    <property type="match status" value="1"/>
</dbReference>
<feature type="domain" description="Anaphase-promoting complex subunit 5" evidence="7">
    <location>
        <begin position="40"/>
        <end position="129"/>
    </location>
</feature>
<evidence type="ECO:0000256" key="5">
    <source>
        <dbReference type="ARBA" id="ARBA00022786"/>
    </source>
</evidence>
<organism evidence="8">
    <name type="scientific">Candidozyma auris</name>
    <name type="common">Yeast</name>
    <name type="synonym">Candida auris</name>
    <dbReference type="NCBI Taxonomy" id="498019"/>
    <lineage>
        <taxon>Eukaryota</taxon>
        <taxon>Fungi</taxon>
        <taxon>Dikarya</taxon>
        <taxon>Ascomycota</taxon>
        <taxon>Saccharomycotina</taxon>
        <taxon>Pichiomycetes</taxon>
        <taxon>Metschnikowiaceae</taxon>
        <taxon>Candidozyma</taxon>
    </lineage>
</organism>
<dbReference type="EMBL" id="CP076752">
    <property type="protein sequence ID" value="QWW24709.1"/>
    <property type="molecule type" value="Genomic_DNA"/>
</dbReference>